<evidence type="ECO:0008006" key="3">
    <source>
        <dbReference type="Google" id="ProtNLM"/>
    </source>
</evidence>
<evidence type="ECO:0000313" key="1">
    <source>
        <dbReference type="EMBL" id="MEN7429202.1"/>
    </source>
</evidence>
<keyword evidence="2" id="KW-1185">Reference proteome</keyword>
<dbReference type="RefSeq" id="WP_346787313.1">
    <property type="nucleotide sequence ID" value="NZ_JAYFSJ010000001.1"/>
</dbReference>
<comment type="caution">
    <text evidence="1">The sequence shown here is derived from an EMBL/GenBank/DDBJ whole genome shotgun (WGS) entry which is preliminary data.</text>
</comment>
<organism evidence="1 2">
    <name type="scientific">Chromobacterium indicum</name>
    <dbReference type="NCBI Taxonomy" id="3110228"/>
    <lineage>
        <taxon>Bacteria</taxon>
        <taxon>Pseudomonadati</taxon>
        <taxon>Pseudomonadota</taxon>
        <taxon>Betaproteobacteria</taxon>
        <taxon>Neisseriales</taxon>
        <taxon>Chromobacteriaceae</taxon>
        <taxon>Chromobacterium</taxon>
    </lineage>
</organism>
<accession>A0ABV0CDJ6</accession>
<proteinExistence type="predicted"/>
<dbReference type="Proteomes" id="UP001405405">
    <property type="component" value="Unassembled WGS sequence"/>
</dbReference>
<gene>
    <name evidence="1" type="ORF">VA599_00505</name>
</gene>
<protein>
    <recommendedName>
        <fullName evidence="3">DUF551 domain-containing protein</fullName>
    </recommendedName>
</protein>
<evidence type="ECO:0000313" key="2">
    <source>
        <dbReference type="Proteomes" id="UP001405405"/>
    </source>
</evidence>
<dbReference type="EMBL" id="JAYFSJ010000001">
    <property type="protein sequence ID" value="MEN7429202.1"/>
    <property type="molecule type" value="Genomic_DNA"/>
</dbReference>
<name>A0ABV0CDJ6_9NEIS</name>
<reference evidence="1 2" key="1">
    <citation type="submission" date="2023-12" db="EMBL/GenBank/DDBJ databases">
        <title>Chromobacterium sp. strain TRC.1.1.SA producing antimicrobial pigment.</title>
        <authorList>
            <person name="Verma N."/>
            <person name="Choksket S."/>
            <person name="Pinnaka A.K."/>
            <person name="Korpole S."/>
        </authorList>
    </citation>
    <scope>NUCLEOTIDE SEQUENCE [LARGE SCALE GENOMIC DNA]</scope>
    <source>
        <strain evidence="1 2">TRC1.1.SA</strain>
    </source>
</reference>
<sequence length="328" mass="36327">MQTMTQLAALIDTAARAFRSGDLTADHIERVETALQLHQAATEQSGEPVPVAEMWAVYFDGEGTRYSSGFVTPWKLYEHREAAQAEVDSLSDLPGRYMACKVFIYTRPQPAPAVPDGWRTMLQRLIYECERADKQALDEVRRGFIHGHVVAEARAILAAEPTAEESSVDQPAPAGPEGWREAIESVLYAMTFNPSCQEGMVPMCACRPCADHRMRTLLAAAPQPAQQLPSALDDIAAERCRQIEVEGWTPEHDDQYGEYVLPCAAGCYAMYTLAYPAGDPPRPWPWAGDWWKPSADPRRNLVKSGALIAAAIERIDRAAERQPNEGRA</sequence>